<dbReference type="GO" id="GO:1990904">
    <property type="term" value="C:ribonucleoprotein complex"/>
    <property type="evidence" value="ECO:0007669"/>
    <property type="project" value="UniProtKB-KW"/>
</dbReference>
<dbReference type="VEuPathDB" id="FungiDB:PV09_00117"/>
<feature type="domain" description="Large ribosomal subunit protein uL5 N-terminal" evidence="6">
    <location>
        <begin position="189"/>
        <end position="242"/>
    </location>
</feature>
<organism evidence="8 9">
    <name type="scientific">Verruconis gallopava</name>
    <dbReference type="NCBI Taxonomy" id="253628"/>
    <lineage>
        <taxon>Eukaryota</taxon>
        <taxon>Fungi</taxon>
        <taxon>Dikarya</taxon>
        <taxon>Ascomycota</taxon>
        <taxon>Pezizomycotina</taxon>
        <taxon>Dothideomycetes</taxon>
        <taxon>Pleosporomycetidae</taxon>
        <taxon>Venturiales</taxon>
        <taxon>Sympoventuriaceae</taxon>
        <taxon>Verruconis</taxon>
    </lineage>
</organism>
<evidence type="ECO:0000259" key="6">
    <source>
        <dbReference type="Pfam" id="PF00281"/>
    </source>
</evidence>
<dbReference type="InParanoid" id="A0A0D1Z886"/>
<dbReference type="GO" id="GO:0003735">
    <property type="term" value="F:structural constituent of ribosome"/>
    <property type="evidence" value="ECO:0007669"/>
    <property type="project" value="InterPro"/>
</dbReference>
<dbReference type="PANTHER" id="PTHR11994">
    <property type="entry name" value="60S RIBOSOMAL PROTEIN L11-RELATED"/>
    <property type="match status" value="1"/>
</dbReference>
<evidence type="ECO:0000256" key="1">
    <source>
        <dbReference type="ARBA" id="ARBA00008553"/>
    </source>
</evidence>
<evidence type="ECO:0000313" key="8">
    <source>
        <dbReference type="EMBL" id="KIW09187.1"/>
    </source>
</evidence>
<dbReference type="FunFam" id="3.30.1440.10:FF:000001">
    <property type="entry name" value="50S ribosomal protein L5"/>
    <property type="match status" value="1"/>
</dbReference>
<evidence type="ECO:0000256" key="2">
    <source>
        <dbReference type="ARBA" id="ARBA00022980"/>
    </source>
</evidence>
<dbReference type="GO" id="GO:0006412">
    <property type="term" value="P:translation"/>
    <property type="evidence" value="ECO:0007669"/>
    <property type="project" value="InterPro"/>
</dbReference>
<protein>
    <recommendedName>
        <fullName evidence="4">Large ribosomal subunit protein uL5m</fullName>
    </recommendedName>
</protein>
<dbReference type="AlphaFoldDB" id="A0A0D1Z886"/>
<dbReference type="Pfam" id="PF00673">
    <property type="entry name" value="Ribosomal_L5_C"/>
    <property type="match status" value="1"/>
</dbReference>
<reference evidence="8 9" key="1">
    <citation type="submission" date="2015-01" db="EMBL/GenBank/DDBJ databases">
        <title>The Genome Sequence of Ochroconis gallopava CBS43764.</title>
        <authorList>
            <consortium name="The Broad Institute Genomics Platform"/>
            <person name="Cuomo C."/>
            <person name="de Hoog S."/>
            <person name="Gorbushina A."/>
            <person name="Stielow B."/>
            <person name="Teixiera M."/>
            <person name="Abouelleil A."/>
            <person name="Chapman S.B."/>
            <person name="Priest M."/>
            <person name="Young S.K."/>
            <person name="Wortman J."/>
            <person name="Nusbaum C."/>
            <person name="Birren B."/>
        </authorList>
    </citation>
    <scope>NUCLEOTIDE SEQUENCE [LARGE SCALE GENOMIC DNA]</scope>
    <source>
        <strain evidence="8 9">CBS 43764</strain>
    </source>
</reference>
<dbReference type="GeneID" id="27308090"/>
<dbReference type="InterPro" id="IPR022803">
    <property type="entry name" value="Ribosomal_uL5_dom_sf"/>
</dbReference>
<keyword evidence="2" id="KW-0689">Ribosomal protein</keyword>
<evidence type="ECO:0000313" key="9">
    <source>
        <dbReference type="Proteomes" id="UP000053259"/>
    </source>
</evidence>
<dbReference type="RefSeq" id="XP_016219056.1">
    <property type="nucleotide sequence ID" value="XM_016352799.1"/>
</dbReference>
<dbReference type="Pfam" id="PF00281">
    <property type="entry name" value="Ribosomal_L5"/>
    <property type="match status" value="1"/>
</dbReference>
<dbReference type="EMBL" id="KN847529">
    <property type="protein sequence ID" value="KIW09187.1"/>
    <property type="molecule type" value="Genomic_DNA"/>
</dbReference>
<dbReference type="InterPro" id="IPR031309">
    <property type="entry name" value="Ribosomal_uL5_C"/>
</dbReference>
<keyword evidence="9" id="KW-1185">Reference proteome</keyword>
<dbReference type="OrthoDB" id="539541at2759"/>
<keyword evidence="3" id="KW-0687">Ribonucleoprotein</keyword>
<dbReference type="InterPro" id="IPR031310">
    <property type="entry name" value="Ribosomal_uL5_N"/>
</dbReference>
<feature type="region of interest" description="Disordered" evidence="5">
    <location>
        <begin position="35"/>
        <end position="111"/>
    </location>
</feature>
<accession>A0A0D1Z886</accession>
<evidence type="ECO:0000256" key="5">
    <source>
        <dbReference type="SAM" id="MobiDB-lite"/>
    </source>
</evidence>
<evidence type="ECO:0000256" key="3">
    <source>
        <dbReference type="ARBA" id="ARBA00023274"/>
    </source>
</evidence>
<dbReference type="Gene3D" id="3.30.1440.10">
    <property type="match status" value="1"/>
</dbReference>
<dbReference type="STRING" id="253628.A0A0D1Z886"/>
<dbReference type="GO" id="GO:0005840">
    <property type="term" value="C:ribosome"/>
    <property type="evidence" value="ECO:0007669"/>
    <property type="project" value="UniProtKB-KW"/>
</dbReference>
<sequence length="351" mass="39493">MATPSLRRTAGLRGSWKQCYQCRSTRHFEPRRWQATAAAVESTDEDLEQTSFGGAAPGEEVIKSYDPVKQSKEREKPLPSSRYKFRSPRYYRGPLHPHQPLPPSDPASREFIPGPFTLPRMQQTYESTIAQDIMTAAYQHLPPGVQEPPIGQRLRTWEGDSPYFSGRPLRGPKGGHPLRPVHRRITFRNIPCIEKVVVHSFVPNANEDSAYLHVAGMVLQSITNQRAVTHKARHSVVQWGLKKGKFTSCTVELKGEDMYHFLAKVVELVMPKVKDYKGISWSSGDQTGNVSFGFDPEAVALFPEIETNYDAYPEKMIPGLHITVQTSAKVDKEARLLLTALGVPFHGKFSQ</sequence>
<evidence type="ECO:0000259" key="7">
    <source>
        <dbReference type="Pfam" id="PF00673"/>
    </source>
</evidence>
<gene>
    <name evidence="8" type="ORF">PV09_00117</name>
</gene>
<dbReference type="SUPFAM" id="SSF55282">
    <property type="entry name" value="RL5-like"/>
    <property type="match status" value="1"/>
</dbReference>
<name>A0A0D1Z886_9PEZI</name>
<feature type="domain" description="Large ribosomal subunit protein uL5 C-terminal" evidence="7">
    <location>
        <begin position="248"/>
        <end position="345"/>
    </location>
</feature>
<proteinExistence type="inferred from homology"/>
<evidence type="ECO:0000256" key="4">
    <source>
        <dbReference type="ARBA" id="ARBA00040368"/>
    </source>
</evidence>
<comment type="similarity">
    <text evidence="1">Belongs to the universal ribosomal protein uL5 family.</text>
</comment>
<dbReference type="InterPro" id="IPR002132">
    <property type="entry name" value="Ribosomal_uL5"/>
</dbReference>
<dbReference type="HOGENOM" id="CLU_061015_1_0_1"/>
<dbReference type="FunCoup" id="A0A0D1Z886">
    <property type="interactions" value="577"/>
</dbReference>
<dbReference type="Proteomes" id="UP000053259">
    <property type="component" value="Unassembled WGS sequence"/>
</dbReference>